<name>U5W1P1_9ACTN</name>
<evidence type="ECO:0000313" key="1">
    <source>
        <dbReference type="EMBL" id="AGZ41836.1"/>
    </source>
</evidence>
<protein>
    <submittedName>
        <fullName evidence="1">Uncharacterized protein</fullName>
    </submittedName>
</protein>
<sequence length="84" mass="9588">MKMDSNRGPLRPVTQFAESDYCYGTGPLSIRVDRVDWTRPVIYDGENWYEVEGVEVAADGREIGRRQALVRGRRLSSQPGSRRT</sequence>
<gene>
    <name evidence="1" type="ORF">AFR_17790</name>
</gene>
<proteinExistence type="predicted"/>
<reference evidence="1 2" key="1">
    <citation type="journal article" date="2014" name="J. Biotechnol.">
        <title>Complete genome sequence of the actinobacterium Actinoplanes friuliensis HAG 010964, producer of the lipopeptide antibiotic friulimycin.</title>
        <authorList>
            <person name="Ruckert C."/>
            <person name="Szczepanowski R."/>
            <person name="Albersmeier A."/>
            <person name="Goesmann A."/>
            <person name="Fischer N."/>
            <person name="Steinkamper A."/>
            <person name="Puhler A."/>
            <person name="Biener R."/>
            <person name="Schwartz D."/>
            <person name="Kalinowski J."/>
        </authorList>
    </citation>
    <scope>NUCLEOTIDE SEQUENCE [LARGE SCALE GENOMIC DNA]</scope>
    <source>
        <strain evidence="1 2">DSM 7358</strain>
    </source>
</reference>
<dbReference type="HOGENOM" id="CLU_165910_0_0_11"/>
<keyword evidence="2" id="KW-1185">Reference proteome</keyword>
<dbReference type="EMBL" id="CP006272">
    <property type="protein sequence ID" value="AGZ41836.1"/>
    <property type="molecule type" value="Genomic_DNA"/>
</dbReference>
<dbReference type="AlphaFoldDB" id="U5W1P1"/>
<organism evidence="1 2">
    <name type="scientific">Actinoplanes friuliensis DSM 7358</name>
    <dbReference type="NCBI Taxonomy" id="1246995"/>
    <lineage>
        <taxon>Bacteria</taxon>
        <taxon>Bacillati</taxon>
        <taxon>Actinomycetota</taxon>
        <taxon>Actinomycetes</taxon>
        <taxon>Micromonosporales</taxon>
        <taxon>Micromonosporaceae</taxon>
        <taxon>Actinoplanes</taxon>
    </lineage>
</organism>
<dbReference type="PATRIC" id="fig|1246995.3.peg.3608"/>
<dbReference type="Proteomes" id="UP000017746">
    <property type="component" value="Chromosome"/>
</dbReference>
<evidence type="ECO:0000313" key="2">
    <source>
        <dbReference type="Proteomes" id="UP000017746"/>
    </source>
</evidence>
<accession>U5W1P1</accession>
<dbReference type="KEGG" id="afs:AFR_17790"/>